<protein>
    <submittedName>
        <fullName evidence="2">Uncharacterized protein</fullName>
    </submittedName>
</protein>
<name>A0A6A6JEF8_WESOR</name>
<dbReference type="Pfam" id="PF12716">
    <property type="entry name" value="Apq12"/>
    <property type="match status" value="1"/>
</dbReference>
<dbReference type="Proteomes" id="UP000800097">
    <property type="component" value="Unassembled WGS sequence"/>
</dbReference>
<keyword evidence="1" id="KW-0472">Membrane</keyword>
<keyword evidence="3" id="KW-1185">Reference proteome</keyword>
<evidence type="ECO:0000313" key="3">
    <source>
        <dbReference type="Proteomes" id="UP000800097"/>
    </source>
</evidence>
<accession>A0A6A6JEF8</accession>
<feature type="transmembrane region" description="Helical" evidence="1">
    <location>
        <begin position="61"/>
        <end position="78"/>
    </location>
</feature>
<dbReference type="OrthoDB" id="3559694at2759"/>
<proteinExistence type="predicted"/>
<gene>
    <name evidence="2" type="ORF">EI97DRAFT_468732</name>
</gene>
<reference evidence="2" key="1">
    <citation type="journal article" date="2020" name="Stud. Mycol.">
        <title>101 Dothideomycetes genomes: a test case for predicting lifestyles and emergence of pathogens.</title>
        <authorList>
            <person name="Haridas S."/>
            <person name="Albert R."/>
            <person name="Binder M."/>
            <person name="Bloem J."/>
            <person name="Labutti K."/>
            <person name="Salamov A."/>
            <person name="Andreopoulos B."/>
            <person name="Baker S."/>
            <person name="Barry K."/>
            <person name="Bills G."/>
            <person name="Bluhm B."/>
            <person name="Cannon C."/>
            <person name="Castanera R."/>
            <person name="Culley D."/>
            <person name="Daum C."/>
            <person name="Ezra D."/>
            <person name="Gonzalez J."/>
            <person name="Henrissat B."/>
            <person name="Kuo A."/>
            <person name="Liang C."/>
            <person name="Lipzen A."/>
            <person name="Lutzoni F."/>
            <person name="Magnuson J."/>
            <person name="Mondo S."/>
            <person name="Nolan M."/>
            <person name="Ohm R."/>
            <person name="Pangilinan J."/>
            <person name="Park H.-J."/>
            <person name="Ramirez L."/>
            <person name="Alfaro M."/>
            <person name="Sun H."/>
            <person name="Tritt A."/>
            <person name="Yoshinaga Y."/>
            <person name="Zwiers L.-H."/>
            <person name="Turgeon B."/>
            <person name="Goodwin S."/>
            <person name="Spatafora J."/>
            <person name="Crous P."/>
            <person name="Grigoriev I."/>
        </authorList>
    </citation>
    <scope>NUCLEOTIDE SEQUENCE</scope>
    <source>
        <strain evidence="2">CBS 379.55</strain>
    </source>
</reference>
<evidence type="ECO:0000256" key="1">
    <source>
        <dbReference type="SAM" id="Phobius"/>
    </source>
</evidence>
<sequence>MFDHEAIWDMIVDYLDLLQYVLPSPVISMLTSIISLVWGIYKTAETALRPLVNRVATEPDFKSILILVLVLFAAYKILHTAYRVVIAWIRLGISLVMWAGIATVSLWIYARGIDGFVDDVQEQMENWLQWASGWQSHVSALQRQKAAQLKKQQRAHRRYY</sequence>
<dbReference type="RefSeq" id="XP_033652092.1">
    <property type="nucleotide sequence ID" value="XM_033801671.1"/>
</dbReference>
<dbReference type="GeneID" id="54554846"/>
<dbReference type="InterPro" id="IPR024316">
    <property type="entry name" value="APQ12"/>
</dbReference>
<dbReference type="AlphaFoldDB" id="A0A6A6JEF8"/>
<keyword evidence="1" id="KW-0812">Transmembrane</keyword>
<feature type="transmembrane region" description="Helical" evidence="1">
    <location>
        <begin position="84"/>
        <end position="109"/>
    </location>
</feature>
<evidence type="ECO:0000313" key="2">
    <source>
        <dbReference type="EMBL" id="KAF2274553.1"/>
    </source>
</evidence>
<feature type="transmembrane region" description="Helical" evidence="1">
    <location>
        <begin position="20"/>
        <end position="41"/>
    </location>
</feature>
<organism evidence="2 3">
    <name type="scientific">Westerdykella ornata</name>
    <dbReference type="NCBI Taxonomy" id="318751"/>
    <lineage>
        <taxon>Eukaryota</taxon>
        <taxon>Fungi</taxon>
        <taxon>Dikarya</taxon>
        <taxon>Ascomycota</taxon>
        <taxon>Pezizomycotina</taxon>
        <taxon>Dothideomycetes</taxon>
        <taxon>Pleosporomycetidae</taxon>
        <taxon>Pleosporales</taxon>
        <taxon>Sporormiaceae</taxon>
        <taxon>Westerdykella</taxon>
    </lineage>
</organism>
<keyword evidence="1" id="KW-1133">Transmembrane helix</keyword>
<dbReference type="EMBL" id="ML986502">
    <property type="protein sequence ID" value="KAF2274553.1"/>
    <property type="molecule type" value="Genomic_DNA"/>
</dbReference>